<dbReference type="EMBL" id="JAQSIP010000002">
    <property type="protein sequence ID" value="MDD0837924.1"/>
    <property type="molecule type" value="Genomic_DNA"/>
</dbReference>
<gene>
    <name evidence="1" type="ORF">PSQ40_05000</name>
</gene>
<proteinExistence type="predicted"/>
<reference evidence="1 2" key="1">
    <citation type="submission" date="2023-02" db="EMBL/GenBank/DDBJ databases">
        <title>Bacterial whole genomic sequence of Curvibacter sp. HBC61.</title>
        <authorList>
            <person name="Le V."/>
            <person name="Ko S.-R."/>
            <person name="Ahn C.-Y."/>
            <person name="Oh H.-M."/>
        </authorList>
    </citation>
    <scope>NUCLEOTIDE SEQUENCE [LARGE SCALE GENOMIC DNA]</scope>
    <source>
        <strain evidence="1 2">HBC61</strain>
    </source>
</reference>
<dbReference type="Proteomes" id="UP001528673">
    <property type="component" value="Unassembled WGS sequence"/>
</dbReference>
<evidence type="ECO:0000313" key="1">
    <source>
        <dbReference type="EMBL" id="MDD0837924.1"/>
    </source>
</evidence>
<sequence length="87" mass="9348">MSKRLTLQPSVFIDTESDIASAGFEMAKEAWFKTGEGLSQAEAAALFAEGAIAHSMETDGNLPEFLFGSAQFFLEVAGKPVFQEVKA</sequence>
<keyword evidence="2" id="KW-1185">Reference proteome</keyword>
<comment type="caution">
    <text evidence="1">The sequence shown here is derived from an EMBL/GenBank/DDBJ whole genome shotgun (WGS) entry which is preliminary data.</text>
</comment>
<organism evidence="1 2">
    <name type="scientific">Curvibacter cyanobacteriorum</name>
    <dbReference type="NCBI Taxonomy" id="3026422"/>
    <lineage>
        <taxon>Bacteria</taxon>
        <taxon>Pseudomonadati</taxon>
        <taxon>Pseudomonadota</taxon>
        <taxon>Betaproteobacteria</taxon>
        <taxon>Burkholderiales</taxon>
        <taxon>Comamonadaceae</taxon>
        <taxon>Curvibacter</taxon>
    </lineage>
</organism>
<evidence type="ECO:0000313" key="2">
    <source>
        <dbReference type="Proteomes" id="UP001528673"/>
    </source>
</evidence>
<accession>A0ABT5MX61</accession>
<name>A0ABT5MX61_9BURK</name>
<protein>
    <submittedName>
        <fullName evidence="1">Uncharacterized protein</fullName>
    </submittedName>
</protein>